<dbReference type="Proteomes" id="UP001596528">
    <property type="component" value="Unassembled WGS sequence"/>
</dbReference>
<dbReference type="RefSeq" id="WP_138788174.1">
    <property type="nucleotide sequence ID" value="NZ_JBHTGQ010000018.1"/>
</dbReference>
<dbReference type="Gene3D" id="3.40.50.720">
    <property type="entry name" value="NAD(P)-binding Rossmann-like Domain"/>
    <property type="match status" value="1"/>
</dbReference>
<sequence length="387" mass="43125">MSSVRIGIVGLGNMGTGHAKYLIANEVKDGVLAAVCDSRPERLEWARSELGEHVRRFDTPEAMYASGAIDGVLICTPHYDHPRQAIQAFSHGLHVLVEKPAGVYTKQVREMNEAAAASGNVFGIMYNQRTNPLYAKLKELLESGELGEIRRTNWIITNWYRPQSYYNSGGWRATWAGEGGGVLINQDPHQLDLWGWTTGLKPKRMRAFCQFGKHRDIEVENDVTAYVEYENGATGVFVTSTYESPGTNRFEVSGDRGKLVVENGKLTFSRLRVPESEFNRTFTGSFGQPECWTFDVPVASGGSQHAAITQDWVNAILKGTPLIAPGEEGINGLMLSNAMLLSTWIDDWVEFPIDEDLFYDKLQEQIRNSKTKKDANHYVTADVSGTH</sequence>
<organism evidence="3 4">
    <name type="scientific">Paenibacillus thermoaerophilus</name>
    <dbReference type="NCBI Taxonomy" id="1215385"/>
    <lineage>
        <taxon>Bacteria</taxon>
        <taxon>Bacillati</taxon>
        <taxon>Bacillota</taxon>
        <taxon>Bacilli</taxon>
        <taxon>Bacillales</taxon>
        <taxon>Paenibacillaceae</taxon>
        <taxon>Paenibacillus</taxon>
    </lineage>
</organism>
<keyword evidence="4" id="KW-1185">Reference proteome</keyword>
<evidence type="ECO:0000259" key="2">
    <source>
        <dbReference type="Pfam" id="PF22725"/>
    </source>
</evidence>
<evidence type="ECO:0000259" key="1">
    <source>
        <dbReference type="Pfam" id="PF01408"/>
    </source>
</evidence>
<dbReference type="InterPro" id="IPR036291">
    <property type="entry name" value="NAD(P)-bd_dom_sf"/>
</dbReference>
<dbReference type="EMBL" id="JBHTGQ010000018">
    <property type="protein sequence ID" value="MFC7749877.1"/>
    <property type="molecule type" value="Genomic_DNA"/>
</dbReference>
<evidence type="ECO:0000313" key="3">
    <source>
        <dbReference type="EMBL" id="MFC7749877.1"/>
    </source>
</evidence>
<name>A0ABW2V148_9BACL</name>
<accession>A0ABW2V148</accession>
<feature type="domain" description="Gfo/Idh/MocA-like oxidoreductase N-terminal" evidence="1">
    <location>
        <begin position="4"/>
        <end position="124"/>
    </location>
</feature>
<reference evidence="4" key="1">
    <citation type="journal article" date="2019" name="Int. J. Syst. Evol. Microbiol.">
        <title>The Global Catalogue of Microorganisms (GCM) 10K type strain sequencing project: providing services to taxonomists for standard genome sequencing and annotation.</title>
        <authorList>
            <consortium name="The Broad Institute Genomics Platform"/>
            <consortium name="The Broad Institute Genome Sequencing Center for Infectious Disease"/>
            <person name="Wu L."/>
            <person name="Ma J."/>
        </authorList>
    </citation>
    <scope>NUCLEOTIDE SEQUENCE [LARGE SCALE GENOMIC DNA]</scope>
    <source>
        <strain evidence="4">JCM 18657</strain>
    </source>
</reference>
<gene>
    <name evidence="3" type="ORF">ACFQWB_07980</name>
</gene>
<proteinExistence type="predicted"/>
<dbReference type="PANTHER" id="PTHR43249:SF1">
    <property type="entry name" value="D-GLUCOSIDE 3-DEHYDROGENASE"/>
    <property type="match status" value="1"/>
</dbReference>
<dbReference type="PANTHER" id="PTHR43249">
    <property type="entry name" value="UDP-N-ACETYL-2-AMINO-2-DEOXY-D-GLUCURONATE OXIDASE"/>
    <property type="match status" value="1"/>
</dbReference>
<dbReference type="SUPFAM" id="SSF51735">
    <property type="entry name" value="NAD(P)-binding Rossmann-fold domains"/>
    <property type="match status" value="1"/>
</dbReference>
<dbReference type="InterPro" id="IPR052515">
    <property type="entry name" value="Gfo/Idh/MocA_Oxidoreductase"/>
</dbReference>
<protein>
    <submittedName>
        <fullName evidence="3">Gfo/Idh/MocA family protein</fullName>
    </submittedName>
</protein>
<dbReference type="Pfam" id="PF01408">
    <property type="entry name" value="GFO_IDH_MocA"/>
    <property type="match status" value="1"/>
</dbReference>
<evidence type="ECO:0000313" key="4">
    <source>
        <dbReference type="Proteomes" id="UP001596528"/>
    </source>
</evidence>
<dbReference type="InterPro" id="IPR055170">
    <property type="entry name" value="GFO_IDH_MocA-like_dom"/>
</dbReference>
<dbReference type="SUPFAM" id="SSF55347">
    <property type="entry name" value="Glyceraldehyde-3-phosphate dehydrogenase-like, C-terminal domain"/>
    <property type="match status" value="1"/>
</dbReference>
<feature type="domain" description="GFO/IDH/MocA-like oxidoreductase" evidence="2">
    <location>
        <begin position="134"/>
        <end position="259"/>
    </location>
</feature>
<dbReference type="Gene3D" id="3.30.360.10">
    <property type="entry name" value="Dihydrodipicolinate Reductase, domain 2"/>
    <property type="match status" value="1"/>
</dbReference>
<dbReference type="Pfam" id="PF22725">
    <property type="entry name" value="GFO_IDH_MocA_C3"/>
    <property type="match status" value="1"/>
</dbReference>
<comment type="caution">
    <text evidence="3">The sequence shown here is derived from an EMBL/GenBank/DDBJ whole genome shotgun (WGS) entry which is preliminary data.</text>
</comment>
<dbReference type="InterPro" id="IPR000683">
    <property type="entry name" value="Gfo/Idh/MocA-like_OxRdtase_N"/>
</dbReference>